<feature type="domain" description="Solute-binding protein family 5" evidence="2">
    <location>
        <begin position="99"/>
        <end position="425"/>
    </location>
</feature>
<sequence length="526" mass="56711">MNPAPRSPMSPLPALSRRSFLGLGAAATGAVLLGACSTGGETGTQVTAAPRDGGRLRAVFAGGGAQEVLDPHKTNLYADVARSNALYDKLVEYGDDLGPVPRLATAWRPNQDATVWTVELRPAVFHDGRPVRAADVLYSYQRILDPKNALRPRASLEVIDISRSRAVDDRTIEFACARPCGDLANVLAAFGAYIIPEGATDFSRPVGSGPFTFTAFEPGRSFVATRFGDYWDGAPHVQELEILTAPDETARINALLGGQVEYADDLGVTSARTYEHDARVQILRSPRSAMSGFAMKVDRPPFDNLDLRRAMFALVDREELVSTVLGSTGVVGNDLFGRDTKYYAADLAQRHLDLDEAKALIRKAGALNTTIELQTTGATNGFVEAANILAEQAGRAGLTIDVKVGEGSTYWTRTLDEGVLSSFRSGAMPIETHLAQRMLSTSSKNYTQWRRPDFDALFATASETTDEAARARAYQQMQAQLHSEGGLLVWGFSDGLHGLAPHLAGMAPNAPSNTLGYARFDKAWLS</sequence>
<dbReference type="GO" id="GO:0042597">
    <property type="term" value="C:periplasmic space"/>
    <property type="evidence" value="ECO:0007669"/>
    <property type="project" value="UniProtKB-ARBA"/>
</dbReference>
<dbReference type="EMBL" id="BHYM01000013">
    <property type="protein sequence ID" value="GCE37946.1"/>
    <property type="molecule type" value="Genomic_DNA"/>
</dbReference>
<dbReference type="InterPro" id="IPR030678">
    <property type="entry name" value="Peptide/Ni-bd"/>
</dbReference>
<dbReference type="Gene3D" id="3.40.190.10">
    <property type="entry name" value="Periplasmic binding protein-like II"/>
    <property type="match status" value="1"/>
</dbReference>
<organism evidence="3 4">
    <name type="scientific">Rhodococcus wratislaviensis</name>
    <name type="common">Tsukamurella wratislaviensis</name>
    <dbReference type="NCBI Taxonomy" id="44752"/>
    <lineage>
        <taxon>Bacteria</taxon>
        <taxon>Bacillati</taxon>
        <taxon>Actinomycetota</taxon>
        <taxon>Actinomycetes</taxon>
        <taxon>Mycobacteriales</taxon>
        <taxon>Nocardiaceae</taxon>
        <taxon>Rhodococcus</taxon>
    </lineage>
</organism>
<proteinExistence type="predicted"/>
<dbReference type="GO" id="GO:0043190">
    <property type="term" value="C:ATP-binding cassette (ABC) transporter complex"/>
    <property type="evidence" value="ECO:0007669"/>
    <property type="project" value="InterPro"/>
</dbReference>
<dbReference type="PANTHER" id="PTHR30290">
    <property type="entry name" value="PERIPLASMIC BINDING COMPONENT OF ABC TRANSPORTER"/>
    <property type="match status" value="1"/>
</dbReference>
<dbReference type="PANTHER" id="PTHR30290:SF38">
    <property type="entry name" value="D,D-DIPEPTIDE-BINDING PERIPLASMIC PROTEIN DDPA-RELATED"/>
    <property type="match status" value="1"/>
</dbReference>
<dbReference type="GO" id="GO:1904680">
    <property type="term" value="F:peptide transmembrane transporter activity"/>
    <property type="evidence" value="ECO:0007669"/>
    <property type="project" value="TreeGrafter"/>
</dbReference>
<evidence type="ECO:0000313" key="3">
    <source>
        <dbReference type="EMBL" id="GCE37946.1"/>
    </source>
</evidence>
<keyword evidence="1" id="KW-0732">Signal</keyword>
<dbReference type="GO" id="GO:0015833">
    <property type="term" value="P:peptide transport"/>
    <property type="evidence" value="ECO:0007669"/>
    <property type="project" value="TreeGrafter"/>
</dbReference>
<dbReference type="Gene3D" id="3.10.105.10">
    <property type="entry name" value="Dipeptide-binding Protein, Domain 3"/>
    <property type="match status" value="1"/>
</dbReference>
<dbReference type="PROSITE" id="PS51318">
    <property type="entry name" value="TAT"/>
    <property type="match status" value="1"/>
</dbReference>
<dbReference type="Pfam" id="PF00496">
    <property type="entry name" value="SBP_bac_5"/>
    <property type="match status" value="1"/>
</dbReference>
<dbReference type="AlphaFoldDB" id="A0A402C2X1"/>
<dbReference type="PIRSF" id="PIRSF002741">
    <property type="entry name" value="MppA"/>
    <property type="match status" value="1"/>
</dbReference>
<protein>
    <submittedName>
        <fullName evidence="3">Peptide ABC transporter peptide-binding protein,putative</fullName>
    </submittedName>
</protein>
<evidence type="ECO:0000256" key="1">
    <source>
        <dbReference type="ARBA" id="ARBA00022729"/>
    </source>
</evidence>
<dbReference type="CDD" id="cd08503">
    <property type="entry name" value="PBP2_NikA_DppA_OppA_like_17"/>
    <property type="match status" value="1"/>
</dbReference>
<dbReference type="SUPFAM" id="SSF53850">
    <property type="entry name" value="Periplasmic binding protein-like II"/>
    <property type="match status" value="1"/>
</dbReference>
<reference evidence="3 4" key="1">
    <citation type="submission" date="2018-11" db="EMBL/GenBank/DDBJ databases">
        <title>Microbial catabolism of amino acid.</title>
        <authorList>
            <person name="Hibi M."/>
            <person name="Ogawa J."/>
        </authorList>
    </citation>
    <scope>NUCLEOTIDE SEQUENCE [LARGE SCALE GENOMIC DNA]</scope>
    <source>
        <strain evidence="3 4">C31-06</strain>
    </source>
</reference>
<dbReference type="RefSeq" id="WP_124390598.1">
    <property type="nucleotide sequence ID" value="NZ_BHYM01000013.1"/>
</dbReference>
<comment type="caution">
    <text evidence="3">The sequence shown here is derived from an EMBL/GenBank/DDBJ whole genome shotgun (WGS) entry which is preliminary data.</text>
</comment>
<dbReference type="Proteomes" id="UP000287519">
    <property type="component" value="Unassembled WGS sequence"/>
</dbReference>
<dbReference type="InterPro" id="IPR006311">
    <property type="entry name" value="TAT_signal"/>
</dbReference>
<accession>A0A402C2X1</accession>
<dbReference type="OrthoDB" id="9046151at2"/>
<dbReference type="InterPro" id="IPR000914">
    <property type="entry name" value="SBP_5_dom"/>
</dbReference>
<keyword evidence="4" id="KW-1185">Reference proteome</keyword>
<evidence type="ECO:0000259" key="2">
    <source>
        <dbReference type="Pfam" id="PF00496"/>
    </source>
</evidence>
<evidence type="ECO:0000313" key="4">
    <source>
        <dbReference type="Proteomes" id="UP000287519"/>
    </source>
</evidence>
<name>A0A402C2X1_RHOWR</name>
<gene>
    <name evidence="3" type="ORF">Rhow_000830</name>
</gene>
<dbReference type="InterPro" id="IPR039424">
    <property type="entry name" value="SBP_5"/>
</dbReference>